<feature type="domain" description="Methyltransferase FkbM" evidence="2">
    <location>
        <begin position="160"/>
        <end position="334"/>
    </location>
</feature>
<feature type="compositionally biased region" description="Acidic residues" evidence="1">
    <location>
        <begin position="261"/>
        <end position="278"/>
    </location>
</feature>
<evidence type="ECO:0000256" key="1">
    <source>
        <dbReference type="SAM" id="MobiDB-lite"/>
    </source>
</evidence>
<organism evidence="3 4">
    <name type="scientific">Triparma columacea</name>
    <dbReference type="NCBI Taxonomy" id="722753"/>
    <lineage>
        <taxon>Eukaryota</taxon>
        <taxon>Sar</taxon>
        <taxon>Stramenopiles</taxon>
        <taxon>Ochrophyta</taxon>
        <taxon>Bolidophyceae</taxon>
        <taxon>Parmales</taxon>
        <taxon>Triparmaceae</taxon>
        <taxon>Triparma</taxon>
    </lineage>
</organism>
<dbReference type="Gene3D" id="3.40.50.150">
    <property type="entry name" value="Vaccinia Virus protein VP39"/>
    <property type="match status" value="1"/>
</dbReference>
<evidence type="ECO:0000313" key="4">
    <source>
        <dbReference type="Proteomes" id="UP001165065"/>
    </source>
</evidence>
<dbReference type="NCBIfam" id="TIGR01444">
    <property type="entry name" value="fkbM_fam"/>
    <property type="match status" value="1"/>
</dbReference>
<evidence type="ECO:0000313" key="3">
    <source>
        <dbReference type="EMBL" id="GMI44523.1"/>
    </source>
</evidence>
<dbReference type="OrthoDB" id="191114at2759"/>
<dbReference type="InterPro" id="IPR052514">
    <property type="entry name" value="SAM-dependent_MTase"/>
</dbReference>
<comment type="caution">
    <text evidence="3">The sequence shown here is derived from an EMBL/GenBank/DDBJ whole genome shotgun (WGS) entry which is preliminary data.</text>
</comment>
<accession>A0A9W7GI57</accession>
<keyword evidence="4" id="KW-1185">Reference proteome</keyword>
<dbReference type="EMBL" id="BRYA01000219">
    <property type="protein sequence ID" value="GMI44523.1"/>
    <property type="molecule type" value="Genomic_DNA"/>
</dbReference>
<gene>
    <name evidence="3" type="ORF">TrCOL_g10392</name>
</gene>
<name>A0A9W7GI57_9STRA</name>
<dbReference type="Proteomes" id="UP001165065">
    <property type="component" value="Unassembled WGS sequence"/>
</dbReference>
<proteinExistence type="predicted"/>
<dbReference type="AlphaFoldDB" id="A0A9W7GI57"/>
<dbReference type="SUPFAM" id="SSF53335">
    <property type="entry name" value="S-adenosyl-L-methionine-dependent methyltransferases"/>
    <property type="match status" value="1"/>
</dbReference>
<dbReference type="InterPro" id="IPR029063">
    <property type="entry name" value="SAM-dependent_MTases_sf"/>
</dbReference>
<reference evidence="4" key="1">
    <citation type="journal article" date="2023" name="Commun. Biol.">
        <title>Genome analysis of Parmales, the sister group of diatoms, reveals the evolutionary specialization of diatoms from phago-mixotrophs to photoautotrophs.</title>
        <authorList>
            <person name="Ban H."/>
            <person name="Sato S."/>
            <person name="Yoshikawa S."/>
            <person name="Yamada K."/>
            <person name="Nakamura Y."/>
            <person name="Ichinomiya M."/>
            <person name="Sato N."/>
            <person name="Blanc-Mathieu R."/>
            <person name="Endo H."/>
            <person name="Kuwata A."/>
            <person name="Ogata H."/>
        </authorList>
    </citation>
    <scope>NUCLEOTIDE SEQUENCE [LARGE SCALE GENOMIC DNA]</scope>
</reference>
<evidence type="ECO:0000259" key="2">
    <source>
        <dbReference type="Pfam" id="PF05050"/>
    </source>
</evidence>
<dbReference type="Pfam" id="PF05050">
    <property type="entry name" value="Methyltransf_21"/>
    <property type="match status" value="1"/>
</dbReference>
<dbReference type="InterPro" id="IPR006342">
    <property type="entry name" value="FkbM_mtfrase"/>
</dbReference>
<sequence length="384" mass="42888">MEMAEKDAVTANYKILSDLRAKRKKAHPLKMPLRLNPAGIPICRFHNYDAKKGCMKGADQCGLDHSHCHICLVEGHTALGCPYFNDDEQWKQFLTTYTLLNTRPPDYQKKTVLGDVIVWDTAGLPLECRGDEGQLRRCRKHKRFEAGLLSRLAPNSSFCDVGAHFGDTTLTMAVHAKSIGREDIRFFAFEPSLLKCRWIKMVADANGVNVRVVNCAVGEVERMVVAERGGKRKAIFDGSMIYEEAGEGEEKGGGVRVGGEDVGESDCTDDSESDCSNDDDERKIRMIALDSMVDDISPLGLLHLDVEGWEAKSLKGASDVLRRSSEPCFVIAEVWEEKDCARRGVEGGMEEKICNVMELYQGFKRGDDIKDQERNVVWEKGTQT</sequence>
<feature type="region of interest" description="Disordered" evidence="1">
    <location>
        <begin position="247"/>
        <end position="278"/>
    </location>
</feature>
<dbReference type="PANTHER" id="PTHR34203">
    <property type="entry name" value="METHYLTRANSFERASE, FKBM FAMILY PROTEIN"/>
    <property type="match status" value="1"/>
</dbReference>
<protein>
    <recommendedName>
        <fullName evidence="2">Methyltransferase FkbM domain-containing protein</fullName>
    </recommendedName>
</protein>
<dbReference type="PANTHER" id="PTHR34203:SF15">
    <property type="entry name" value="SLL1173 PROTEIN"/>
    <property type="match status" value="1"/>
</dbReference>